<dbReference type="InterPro" id="IPR036852">
    <property type="entry name" value="Peptidase_S8/S53_dom_sf"/>
</dbReference>
<evidence type="ECO:0000313" key="4">
    <source>
        <dbReference type="Proteomes" id="UP000245207"/>
    </source>
</evidence>
<gene>
    <name evidence="3" type="ORF">CTI12_AA478490</name>
</gene>
<keyword evidence="2" id="KW-0732">Signal</keyword>
<evidence type="ECO:0000256" key="1">
    <source>
        <dbReference type="ARBA" id="ARBA00011073"/>
    </source>
</evidence>
<dbReference type="AlphaFoldDB" id="A0A2U1LJX0"/>
<dbReference type="GO" id="GO:0006508">
    <property type="term" value="P:proteolysis"/>
    <property type="evidence" value="ECO:0007669"/>
    <property type="project" value="InterPro"/>
</dbReference>
<dbReference type="InterPro" id="IPR045051">
    <property type="entry name" value="SBT"/>
</dbReference>
<reference evidence="3 4" key="1">
    <citation type="journal article" date="2018" name="Mol. Plant">
        <title>The genome of Artemisia annua provides insight into the evolution of Asteraceae family and artemisinin biosynthesis.</title>
        <authorList>
            <person name="Shen Q."/>
            <person name="Zhang L."/>
            <person name="Liao Z."/>
            <person name="Wang S."/>
            <person name="Yan T."/>
            <person name="Shi P."/>
            <person name="Liu M."/>
            <person name="Fu X."/>
            <person name="Pan Q."/>
            <person name="Wang Y."/>
            <person name="Lv Z."/>
            <person name="Lu X."/>
            <person name="Zhang F."/>
            <person name="Jiang W."/>
            <person name="Ma Y."/>
            <person name="Chen M."/>
            <person name="Hao X."/>
            <person name="Li L."/>
            <person name="Tang Y."/>
            <person name="Lv G."/>
            <person name="Zhou Y."/>
            <person name="Sun X."/>
            <person name="Brodelius P.E."/>
            <person name="Rose J.K.C."/>
            <person name="Tang K."/>
        </authorList>
    </citation>
    <scope>NUCLEOTIDE SEQUENCE [LARGE SCALE GENOMIC DNA]</scope>
    <source>
        <strain evidence="4">cv. Huhao1</strain>
        <tissue evidence="3">Leaf</tissue>
    </source>
</reference>
<dbReference type="Proteomes" id="UP000245207">
    <property type="component" value="Unassembled WGS sequence"/>
</dbReference>
<proteinExistence type="inferred from homology"/>
<keyword evidence="4" id="KW-1185">Reference proteome</keyword>
<sequence>MVDMLLRVMSLWAYLIPESVQSHRAFDEGFGPVPKKWKGECAGGLNFTCNKKVIGARSYSINGTSFSARDIQGHGTHVASIAAGNEVKHASFSDLAQGTMFTVSNDAPWILTVAATNIDRRFIDKGTSINSFPLREGKVPIVYGKEVTNNCYEFDARSCYMRCLERSRIHGKVVICDVNTGIAAVRAAGALGCIVPNLGNKSIMNPEAKIFKSEAIRNPDAPLVASDSSRGPSIYFPDLIKR</sequence>
<dbReference type="CDD" id="cd02120">
    <property type="entry name" value="PA_subtilisin_like"/>
    <property type="match status" value="1"/>
</dbReference>
<dbReference type="PANTHER" id="PTHR10795">
    <property type="entry name" value="PROPROTEIN CONVERTASE SUBTILISIN/KEXIN"/>
    <property type="match status" value="1"/>
</dbReference>
<dbReference type="InterPro" id="IPR022398">
    <property type="entry name" value="Peptidase_S8_His-AS"/>
</dbReference>
<dbReference type="SUPFAM" id="SSF52743">
    <property type="entry name" value="Subtilisin-like"/>
    <property type="match status" value="1"/>
</dbReference>
<name>A0A2U1LJX0_ARTAN</name>
<comment type="similarity">
    <text evidence="1">Belongs to the peptidase S8 family.</text>
</comment>
<dbReference type="PROSITE" id="PS00137">
    <property type="entry name" value="SUBTILASE_HIS"/>
    <property type="match status" value="1"/>
</dbReference>
<dbReference type="Gene3D" id="3.50.30.30">
    <property type="match status" value="1"/>
</dbReference>
<dbReference type="STRING" id="35608.A0A2U1LJX0"/>
<evidence type="ECO:0000256" key="2">
    <source>
        <dbReference type="ARBA" id="ARBA00022729"/>
    </source>
</evidence>
<evidence type="ECO:0000313" key="3">
    <source>
        <dbReference type="EMBL" id="PWA49297.1"/>
    </source>
</evidence>
<dbReference type="EMBL" id="PKPP01008995">
    <property type="protein sequence ID" value="PWA49297.1"/>
    <property type="molecule type" value="Genomic_DNA"/>
</dbReference>
<dbReference type="OrthoDB" id="4803627at2759"/>
<comment type="caution">
    <text evidence="3">The sequence shown here is derived from an EMBL/GenBank/DDBJ whole genome shotgun (WGS) entry which is preliminary data.</text>
</comment>
<dbReference type="GO" id="GO:0004252">
    <property type="term" value="F:serine-type endopeptidase activity"/>
    <property type="evidence" value="ECO:0007669"/>
    <property type="project" value="InterPro"/>
</dbReference>
<accession>A0A2U1LJX0</accession>
<organism evidence="3 4">
    <name type="scientific">Artemisia annua</name>
    <name type="common">Sweet wormwood</name>
    <dbReference type="NCBI Taxonomy" id="35608"/>
    <lineage>
        <taxon>Eukaryota</taxon>
        <taxon>Viridiplantae</taxon>
        <taxon>Streptophyta</taxon>
        <taxon>Embryophyta</taxon>
        <taxon>Tracheophyta</taxon>
        <taxon>Spermatophyta</taxon>
        <taxon>Magnoliopsida</taxon>
        <taxon>eudicotyledons</taxon>
        <taxon>Gunneridae</taxon>
        <taxon>Pentapetalae</taxon>
        <taxon>asterids</taxon>
        <taxon>campanulids</taxon>
        <taxon>Asterales</taxon>
        <taxon>Asteraceae</taxon>
        <taxon>Asteroideae</taxon>
        <taxon>Anthemideae</taxon>
        <taxon>Artemisiinae</taxon>
        <taxon>Artemisia</taxon>
    </lineage>
</organism>
<dbReference type="Gene3D" id="3.40.50.200">
    <property type="entry name" value="Peptidase S8/S53 domain"/>
    <property type="match status" value="1"/>
</dbReference>
<protein>
    <submittedName>
        <fullName evidence="3">Uncharacterized protein</fullName>
    </submittedName>
</protein>